<keyword evidence="5" id="KW-1185">Reference proteome</keyword>
<accession>A0AAI9TE47</accession>
<feature type="domain" description="SAM-like" evidence="3">
    <location>
        <begin position="736"/>
        <end position="827"/>
    </location>
</feature>
<comment type="caution">
    <text evidence="4">The sequence shown here is derived from an EMBL/GenBank/DDBJ whole genome shotgun (WGS) entry which is preliminary data.</text>
</comment>
<evidence type="ECO:0000313" key="5">
    <source>
        <dbReference type="Proteomes" id="UP001227192"/>
    </source>
</evidence>
<proteinExistence type="predicted"/>
<evidence type="ECO:0000259" key="2">
    <source>
        <dbReference type="Pfam" id="PF23394"/>
    </source>
</evidence>
<sequence length="868" mass="94958">MASNQPTLLEYARFYNIAEESTRYCPINYADNTCEPTTPNPPVEGLNPEYPEERLKEVDRRFCTELMMEKLPIKPEDMDMLGSCLQLESVNGNIWRGILPQVTTSDAKGEPHLLTTAHETMLTSSELHANFAQDPLSSSPTTMVRLVVPSGPDVPAVPINTRDVFDQYNSGMPQPNSVEGFTAPENVAAQSSNIPTSHLAGDAVPPIMGPSGTVHQFISTESDLVPSIEDQENEGYASSVSSEVSTQPIVIDTRVANEDKYHTESDFSPVNFDNTASAPSFEVSPYKKAQPTLTTVSPNLTNEEGFSVGRNDSQKAQAPRALNEMKEMKAFLEPVADTKIPCEPMGIAAASFSALHEDTLVPKDACLSSSITQPANDQDITQLARNSQNANDHHVFFQTPYEQNLNAMATYASSSVDKRASCITQEGHFRMKLGYKLHSRGSRENVFKPPHAVSSVDYAKTPKSSKTMFGGLRSLSLFMQTRGSDGGYTTSSHDPSSLSLSTSAKSGQDESPSTPSFVDDGPPVPGKTPSESSCSPSPAFEMQEMVTRSAFNPPPMLFLSTALLTTHQSVVRDMEGWPENPPKLIYRDYGDVYSDSRYHYDADIILAPDSGIILTTPHELTQRYLPGHGPRDAKLGGIEGLNSPLREKIFCLMHRYAVLVVLICKPESADLSRVSNSSLRREITSLARFCDAFGEWSTTLLIPIPNHSASIVLWCFGMGRLRYELFPPGSIENITEEESDYEVALRDVGINPFGARFILDNIRVGGFKQYPSSYPGSSPLPAHETVPSASTDSRAFDVFINMGPLQQVMQHGSCLGNKQMHEVSEVIESMAQSSSDENETNSEDIYGTQISLDWLSGGYGLSLLTRGG</sequence>
<organism evidence="4 5">
    <name type="scientific">Penicillium thymicola</name>
    <dbReference type="NCBI Taxonomy" id="293382"/>
    <lineage>
        <taxon>Eukaryota</taxon>
        <taxon>Fungi</taxon>
        <taxon>Dikarya</taxon>
        <taxon>Ascomycota</taxon>
        <taxon>Pezizomycotina</taxon>
        <taxon>Eurotiomycetes</taxon>
        <taxon>Eurotiomycetidae</taxon>
        <taxon>Eurotiales</taxon>
        <taxon>Aspergillaceae</taxon>
        <taxon>Penicillium</taxon>
    </lineage>
</organism>
<name>A0AAI9TE47_PENTH</name>
<dbReference type="Pfam" id="PF23394">
    <property type="entry name" value="DUF7102"/>
    <property type="match status" value="1"/>
</dbReference>
<dbReference type="Proteomes" id="UP001227192">
    <property type="component" value="Unassembled WGS sequence"/>
</dbReference>
<dbReference type="Pfam" id="PF23395">
    <property type="entry name" value="SAM_6"/>
    <property type="match status" value="1"/>
</dbReference>
<evidence type="ECO:0000256" key="1">
    <source>
        <dbReference type="SAM" id="MobiDB-lite"/>
    </source>
</evidence>
<dbReference type="AlphaFoldDB" id="A0AAI9TE47"/>
<evidence type="ECO:0000259" key="3">
    <source>
        <dbReference type="Pfam" id="PF23395"/>
    </source>
</evidence>
<protein>
    <submittedName>
        <fullName evidence="4">Uncharacterized protein</fullName>
    </submittedName>
</protein>
<evidence type="ECO:0000313" key="4">
    <source>
        <dbReference type="EMBL" id="KAJ9485364.1"/>
    </source>
</evidence>
<reference evidence="4" key="2">
    <citation type="journal article" date="2016" name="Fungal Biol.">
        <title>Ochratoxin A production by Penicillium thymicola.</title>
        <authorList>
            <person name="Nguyen H.D.T."/>
            <person name="McMullin D.R."/>
            <person name="Ponomareva E."/>
            <person name="Riley R."/>
            <person name="Pomraning K.R."/>
            <person name="Baker S.E."/>
            <person name="Seifert K.A."/>
        </authorList>
    </citation>
    <scope>NUCLEOTIDE SEQUENCE</scope>
    <source>
        <strain evidence="4">DAOM 180753</strain>
    </source>
</reference>
<reference evidence="4" key="1">
    <citation type="submission" date="2015-06" db="EMBL/GenBank/DDBJ databases">
        <authorList>
            <person name="Nguyen H."/>
        </authorList>
    </citation>
    <scope>NUCLEOTIDE SEQUENCE</scope>
    <source>
        <strain evidence="4">DAOM 180753</strain>
    </source>
</reference>
<feature type="region of interest" description="Disordered" evidence="1">
    <location>
        <begin position="485"/>
        <end position="538"/>
    </location>
</feature>
<dbReference type="EMBL" id="LACB01000270">
    <property type="protein sequence ID" value="KAJ9485364.1"/>
    <property type="molecule type" value="Genomic_DNA"/>
</dbReference>
<feature type="domain" description="DUF7102" evidence="2">
    <location>
        <begin position="556"/>
        <end position="715"/>
    </location>
</feature>
<dbReference type="InterPro" id="IPR055528">
    <property type="entry name" value="DUF7102"/>
</dbReference>
<gene>
    <name evidence="4" type="ORF">VN97_g7988</name>
</gene>
<feature type="compositionally biased region" description="Low complexity" evidence="1">
    <location>
        <begin position="489"/>
        <end position="506"/>
    </location>
</feature>
<dbReference type="InterPro" id="IPR057559">
    <property type="entry name" value="SAM_6"/>
</dbReference>